<comment type="caution">
    <text evidence="2">The sequence shown here is derived from an EMBL/GenBank/DDBJ whole genome shotgun (WGS) entry which is preliminary data.</text>
</comment>
<reference evidence="2 3" key="1">
    <citation type="journal article" date="2019" name="Commun. Biol.">
        <title>The bagworm genome reveals a unique fibroin gene that provides high tensile strength.</title>
        <authorList>
            <person name="Kono N."/>
            <person name="Nakamura H."/>
            <person name="Ohtoshi R."/>
            <person name="Tomita M."/>
            <person name="Numata K."/>
            <person name="Arakawa K."/>
        </authorList>
    </citation>
    <scope>NUCLEOTIDE SEQUENCE [LARGE SCALE GENOMIC DNA]</scope>
</reference>
<dbReference type="Proteomes" id="UP000299102">
    <property type="component" value="Unassembled WGS sequence"/>
</dbReference>
<accession>A0A4C1Z3D3</accession>
<evidence type="ECO:0000313" key="2">
    <source>
        <dbReference type="EMBL" id="GBP83271.1"/>
    </source>
</evidence>
<gene>
    <name evidence="2" type="ORF">EVAR_97488_1</name>
</gene>
<keyword evidence="3" id="KW-1185">Reference proteome</keyword>
<dbReference type="AlphaFoldDB" id="A0A4C1Z3D3"/>
<organism evidence="2 3">
    <name type="scientific">Eumeta variegata</name>
    <name type="common">Bagworm moth</name>
    <name type="synonym">Eumeta japonica</name>
    <dbReference type="NCBI Taxonomy" id="151549"/>
    <lineage>
        <taxon>Eukaryota</taxon>
        <taxon>Metazoa</taxon>
        <taxon>Ecdysozoa</taxon>
        <taxon>Arthropoda</taxon>
        <taxon>Hexapoda</taxon>
        <taxon>Insecta</taxon>
        <taxon>Pterygota</taxon>
        <taxon>Neoptera</taxon>
        <taxon>Endopterygota</taxon>
        <taxon>Lepidoptera</taxon>
        <taxon>Glossata</taxon>
        <taxon>Ditrysia</taxon>
        <taxon>Tineoidea</taxon>
        <taxon>Psychidae</taxon>
        <taxon>Oiketicinae</taxon>
        <taxon>Eumeta</taxon>
    </lineage>
</organism>
<dbReference type="EMBL" id="BGZK01001612">
    <property type="protein sequence ID" value="GBP83271.1"/>
    <property type="molecule type" value="Genomic_DNA"/>
</dbReference>
<protein>
    <submittedName>
        <fullName evidence="2">Uncharacterized protein</fullName>
    </submittedName>
</protein>
<feature type="compositionally biased region" description="Basic residues" evidence="1">
    <location>
        <begin position="10"/>
        <end position="26"/>
    </location>
</feature>
<feature type="region of interest" description="Disordered" evidence="1">
    <location>
        <begin position="1"/>
        <end position="103"/>
    </location>
</feature>
<sequence>MPGPALSLSKHSRITLKRRARPRTKKNTSFSSPGSAITRLRRPRAGLLNVPSDLLPKTKHHRDSPEGPLFFPTFIFRPPSSHGSALRRGNREPQSSHRPRACREPTPLLKILMNPNSITISF</sequence>
<evidence type="ECO:0000313" key="3">
    <source>
        <dbReference type="Proteomes" id="UP000299102"/>
    </source>
</evidence>
<proteinExistence type="predicted"/>
<evidence type="ECO:0000256" key="1">
    <source>
        <dbReference type="SAM" id="MobiDB-lite"/>
    </source>
</evidence>
<name>A0A4C1Z3D3_EUMVA</name>